<reference evidence="1" key="2">
    <citation type="submission" date="2011-02" db="EMBL/GenBank/DDBJ databases">
        <authorList>
            <person name="MacLean D."/>
        </authorList>
    </citation>
    <scope>NUCLEOTIDE SEQUENCE</scope>
</reference>
<proteinExistence type="predicted"/>
<protein>
    <submittedName>
        <fullName evidence="1">AlNc14C13G1514 protein</fullName>
    </submittedName>
</protein>
<gene>
    <name evidence="1" type="primary">AlNc14C13G1514</name>
    <name evidence="1" type="ORF">ALNC14_017320</name>
</gene>
<dbReference type="AlphaFoldDB" id="F0W3E6"/>
<dbReference type="EMBL" id="FR824058">
    <property type="protein sequence ID" value="CCA15589.1"/>
    <property type="molecule type" value="Genomic_DNA"/>
</dbReference>
<accession>F0W3E6</accession>
<dbReference type="HOGENOM" id="CLU_1067198_0_0_1"/>
<sequence length="261" mass="30384">MKRKDQRHNATIRSFSDNFNVSLARIGRNIIESNHQMADKIRANFILNFTIALQSIRTHFLSLFETHEIAGSRVAAYLSDIETRLTLLPSDTEKHHMCAVLKKPLGDGIFELEHLARQSKYIRKKTESLTDDRFLLRTTPIGNPIDNRNNVRESMDELVRLLGGQAQGFHIRNCKTRRWNSNVLPLQAAETIMRLIINETQRGNHDNIRNTMAYYNAENDAVRMDLSQLEIWSGDFDDEARYTFSAPYKSIAYRKILWYPR</sequence>
<organism evidence="1">
    <name type="scientific">Albugo laibachii Nc14</name>
    <dbReference type="NCBI Taxonomy" id="890382"/>
    <lineage>
        <taxon>Eukaryota</taxon>
        <taxon>Sar</taxon>
        <taxon>Stramenopiles</taxon>
        <taxon>Oomycota</taxon>
        <taxon>Peronosporomycetes</taxon>
        <taxon>Albuginales</taxon>
        <taxon>Albuginaceae</taxon>
        <taxon>Albugo</taxon>
    </lineage>
</organism>
<evidence type="ECO:0000313" key="1">
    <source>
        <dbReference type="EMBL" id="CCA15589.1"/>
    </source>
</evidence>
<reference evidence="1" key="1">
    <citation type="journal article" date="2011" name="PLoS Biol.">
        <title>Gene gain and loss during evolution of obligate parasitism in the white rust pathogen of Arabidopsis thaliana.</title>
        <authorList>
            <person name="Kemen E."/>
            <person name="Gardiner A."/>
            <person name="Schultz-Larsen T."/>
            <person name="Kemen A.C."/>
            <person name="Balmuth A.L."/>
            <person name="Robert-Seilaniantz A."/>
            <person name="Bailey K."/>
            <person name="Holub E."/>
            <person name="Studholme D.J."/>
            <person name="Maclean D."/>
            <person name="Jones J.D."/>
        </authorList>
    </citation>
    <scope>NUCLEOTIDE SEQUENCE</scope>
</reference>
<name>F0W3E6_9STRA</name>